<protein>
    <recommendedName>
        <fullName evidence="2">Large polyvalent protein associated domain-containing protein</fullName>
    </recommendedName>
</protein>
<organism evidence="3 4">
    <name type="scientific">Cohaesibacter gelatinilyticus</name>
    <dbReference type="NCBI Taxonomy" id="372072"/>
    <lineage>
        <taxon>Bacteria</taxon>
        <taxon>Pseudomonadati</taxon>
        <taxon>Pseudomonadota</taxon>
        <taxon>Alphaproteobacteria</taxon>
        <taxon>Hyphomicrobiales</taxon>
        <taxon>Cohaesibacteraceae</taxon>
    </lineage>
</organism>
<evidence type="ECO:0000256" key="1">
    <source>
        <dbReference type="SAM" id="MobiDB-lite"/>
    </source>
</evidence>
<dbReference type="EMBL" id="OBEL01000006">
    <property type="protein sequence ID" value="SNZ20954.1"/>
    <property type="molecule type" value="Genomic_DNA"/>
</dbReference>
<evidence type="ECO:0000259" key="2">
    <source>
        <dbReference type="Pfam" id="PF18857"/>
    </source>
</evidence>
<dbReference type="InterPro" id="IPR040561">
    <property type="entry name" value="LPD38"/>
</dbReference>
<gene>
    <name evidence="3" type="ORF">SAMN06265368_4068</name>
</gene>
<feature type="domain" description="Large polyvalent protein associated" evidence="2">
    <location>
        <begin position="1145"/>
        <end position="1313"/>
    </location>
</feature>
<feature type="region of interest" description="Disordered" evidence="1">
    <location>
        <begin position="315"/>
        <end position="336"/>
    </location>
</feature>
<dbReference type="OrthoDB" id="343736at2"/>
<name>A0A285PGX1_9HYPH</name>
<proteinExistence type="predicted"/>
<reference evidence="3 4" key="1">
    <citation type="submission" date="2017-09" db="EMBL/GenBank/DDBJ databases">
        <authorList>
            <person name="Ehlers B."/>
            <person name="Leendertz F.H."/>
        </authorList>
    </citation>
    <scope>NUCLEOTIDE SEQUENCE [LARGE SCALE GENOMIC DNA]</scope>
    <source>
        <strain evidence="3 4">DSM 18289</strain>
    </source>
</reference>
<sequence length="1545" mass="170527">MTNFFDEAQQQGESGVLKEAPRPGLAERFYINMEAATRKGTVTGALRDVNRVEDRKRFESRYQSFPEWDGMGEGAAALAGQLAGTIVDAERGTPHLENLLPIGLGEKALALGGKGLTSLRARLFAGAIDSAAVNAGTDAAIQGLEMGAGFREAFDPIQFASSVGLGAVAGGALGPITHRPSTGGRVANNLERNIDEIEPVTQSSLLEAPDHVSIEPNRPKMDVVDSTGAKVELDGIDTLQSDARRSVASSEADLEPVALGDQLMPHSERSVRVSEETRAFGSEAKPTANQDGIHDGPDVLSLTDDADLTATKARTSQMTGELQRNPDGVTREQSAANQERAFERLKDISEKLADLVEAAATRQGVLKWMGGKMSKALGTHNLRTGVIRLQIQDDFSVYAHEIGHHVEIKLGTDFQKLMRLNAIELEPMAYIGADPKVKLEEGFAEFFRVYMTNPNYAATKAPKFNKEFTRFLKEHKPDWLKGLADIQDAFHQWRTLPSDEAIASSIVTSKRKGLVGQAKEDAKRFGIGHTIGDFLHDAYGMFLDFKHPIQRGVRELAKIYSENTGRKLDLNAAEDPYKLARMLDGAQSAGHMDIMHGVHAYRSMDPSSASLRDALVEAMGGANVLSKWDEDLLQKFGAYLWARRAVGEWDRFDKGLIPNEPDKFTRGDHARAIQTLEADHPQFVSAADKVYDWNRAMWRKKLDAGLITKAQYSDGLLIRDYVPGLRKFDYDGDPVGDGGGRKSKSAKSDQVKRFVGSSRDVVNPLESLMADAYHTASAIAHNNIIRSLDRLALRAGHGGGKIAERIPAKELRMVMKIDPMEAFADAAKQNGYGPMEVSTLRDALEATLGDTKGRIFRPQVISENGQNIVFFRDGGQLQALRLADGKLGQQMMQSFGLMQKHEQNFWIEMLSTSATTLRTGVTAAPEFIAANLIRDQVMATIFYGKPFARVKATASGVMDELRGRDAARHYNVMGGIMGGENVASLRNGAVNRDLQALRKKGYVAHHLANKNLKDALKGWMALTEVSETSTRIGLFKTFFEEAKLRGLSEYEAALEASYRARDHIDFDRRGFAMTGLARIIPFLNASLQGMDKSTRQMMLPIAKKMMGKVLTAEDEAALPMAAKSWARLSTLMMAGLGIHALMSQYDDYQEISDTTRATHWMIKSGNTWIAVPKPFEMAVFLNIAEAAFDGIIKDDALAYERWLEGSMKTLFPPNVIEGNPAIRSYFEKKSNTDFFSDREIVPEHMKGLEPHLQYTARTSEFSKLLGEAMGWSPAMTDKMIVNFFGGLARSALALFDAGTSDKPDQSLDDMAILRRFIKSSSKGSRSLNGFWKLVAPSMGSFEGASKSYDAILQAGDEADAADYLADMDEEKRVWLVSRHGDSKAKKLHPLDRARRAVRAISKLRRDMADDKVTGSDGESLFTSQQRGVLTDILEEIAVIEARNALVLLEQPGWAQRGIMDLQGHYRELKAVNPKMHQILADHYATGKVIPWQTIQEAWPDYRKRLLEDGSSAPMKDLALLEKQGYELNGVKIKRPSRPEIPGMRD</sequence>
<evidence type="ECO:0000313" key="4">
    <source>
        <dbReference type="Proteomes" id="UP000219439"/>
    </source>
</evidence>
<dbReference type="Proteomes" id="UP000219439">
    <property type="component" value="Unassembled WGS sequence"/>
</dbReference>
<dbReference type="Pfam" id="PF18857">
    <property type="entry name" value="LPD38"/>
    <property type="match status" value="1"/>
</dbReference>
<dbReference type="RefSeq" id="WP_097155330.1">
    <property type="nucleotide sequence ID" value="NZ_OBEL01000006.1"/>
</dbReference>
<keyword evidence="4" id="KW-1185">Reference proteome</keyword>
<accession>A0A285PGX1</accession>
<evidence type="ECO:0000313" key="3">
    <source>
        <dbReference type="EMBL" id="SNZ20954.1"/>
    </source>
</evidence>